<feature type="domain" description="UBC core" evidence="7">
    <location>
        <begin position="263"/>
        <end position="413"/>
    </location>
</feature>
<keyword evidence="5" id="KW-0067">ATP-binding</keyword>
<dbReference type="PROSITE" id="PS50127">
    <property type="entry name" value="UBC_2"/>
    <property type="match status" value="1"/>
</dbReference>
<organism evidence="8 9">
    <name type="scientific">Purpureocillium lilacinum</name>
    <name type="common">Paecilomyces lilacinus</name>
    <dbReference type="NCBI Taxonomy" id="33203"/>
    <lineage>
        <taxon>Eukaryota</taxon>
        <taxon>Fungi</taxon>
        <taxon>Dikarya</taxon>
        <taxon>Ascomycota</taxon>
        <taxon>Pezizomycotina</taxon>
        <taxon>Sordariomycetes</taxon>
        <taxon>Hypocreomycetidae</taxon>
        <taxon>Hypocreales</taxon>
        <taxon>Ophiocordycipitaceae</taxon>
        <taxon>Purpureocillium</taxon>
    </lineage>
</organism>
<keyword evidence="3" id="KW-0547">Nucleotide-binding</keyword>
<proteinExistence type="predicted"/>
<dbReference type="Proteomes" id="UP000245956">
    <property type="component" value="Unassembled WGS sequence"/>
</dbReference>
<feature type="compositionally biased region" description="Polar residues" evidence="6">
    <location>
        <begin position="81"/>
        <end position="100"/>
    </location>
</feature>
<evidence type="ECO:0000256" key="6">
    <source>
        <dbReference type="SAM" id="MobiDB-lite"/>
    </source>
</evidence>
<dbReference type="GO" id="GO:0061631">
    <property type="term" value="F:ubiquitin conjugating enzyme activity"/>
    <property type="evidence" value="ECO:0007669"/>
    <property type="project" value="UniProtKB-EC"/>
</dbReference>
<evidence type="ECO:0000256" key="2">
    <source>
        <dbReference type="ARBA" id="ARBA00022679"/>
    </source>
</evidence>
<protein>
    <recommendedName>
        <fullName evidence="1">E2 ubiquitin-conjugating enzyme</fullName>
        <ecNumber evidence="1">2.3.2.23</ecNumber>
    </recommendedName>
</protein>
<reference evidence="8 9" key="1">
    <citation type="journal article" date="2016" name="Front. Microbiol.">
        <title>Genome and transcriptome sequences reveal the specific parasitism of the nematophagous Purpureocillium lilacinum 36-1.</title>
        <authorList>
            <person name="Xie J."/>
            <person name="Li S."/>
            <person name="Mo C."/>
            <person name="Xiao X."/>
            <person name="Peng D."/>
            <person name="Wang G."/>
            <person name="Xiao Y."/>
        </authorList>
    </citation>
    <scope>NUCLEOTIDE SEQUENCE [LARGE SCALE GENOMIC DNA]</scope>
    <source>
        <strain evidence="8 9">36-1</strain>
    </source>
</reference>
<dbReference type="Gene3D" id="3.10.110.10">
    <property type="entry name" value="Ubiquitin Conjugating Enzyme"/>
    <property type="match status" value="1"/>
</dbReference>
<dbReference type="InterPro" id="IPR016135">
    <property type="entry name" value="UBQ-conjugating_enzyme/RWD"/>
</dbReference>
<evidence type="ECO:0000256" key="5">
    <source>
        <dbReference type="ARBA" id="ARBA00022840"/>
    </source>
</evidence>
<evidence type="ECO:0000256" key="1">
    <source>
        <dbReference type="ARBA" id="ARBA00012486"/>
    </source>
</evidence>
<dbReference type="SUPFAM" id="SSF54495">
    <property type="entry name" value="UBC-like"/>
    <property type="match status" value="1"/>
</dbReference>
<dbReference type="EC" id="2.3.2.23" evidence="1"/>
<dbReference type="SMART" id="SM00212">
    <property type="entry name" value="UBCc"/>
    <property type="match status" value="1"/>
</dbReference>
<name>A0A2U3E461_PURLI</name>
<dbReference type="PANTHER" id="PTHR24068">
    <property type="entry name" value="UBIQUITIN-CONJUGATING ENZYME E2"/>
    <property type="match status" value="1"/>
</dbReference>
<keyword evidence="2" id="KW-0808">Transferase</keyword>
<dbReference type="EMBL" id="LCWV01000012">
    <property type="protein sequence ID" value="PWI69287.1"/>
    <property type="molecule type" value="Genomic_DNA"/>
</dbReference>
<sequence length="422" mass="46187">MGDFSAPIALGLVLVFVGNTTRIVNARLPFEPSSSPAFVELSVVAGLWFKTVRLSPRNDHDVLAPASRTTQPPSQLVVLTASSPPTASRQAKNRSVQSPPLAQVHTASYRHPSIHGSPVAARAPATNTARYLPRLLIQRASLSHNGPLQRLRTISAAPIHPSPPTIVIAACLVHASHPLIHPLIHPYIHPRDSHPRQSSHLIPRPDLPLSHRGVSNAVSLDLTPCHSLSLCGVWCGESRLNRRWLDPVSSLATLPDSHSTAEMSTKRITKEFAEASQSPPPNFSISLPPSQSLHTWHVVLSPPAPSPYHPGRFALLLTLPADYPFKPPQLRFATRIYHPNVTNDSLGNICLAVLKPDQWKPSTKIAAVLDAVRNLLVEPQPDDPLEDRIADEFRNDREAFEKNARLHTQKYAMGEPTFPPAP</sequence>
<comment type="caution">
    <text evidence="8">The sequence shown here is derived from an EMBL/GenBank/DDBJ whole genome shotgun (WGS) entry which is preliminary data.</text>
</comment>
<gene>
    <name evidence="8" type="ORF">PCL_00934</name>
</gene>
<keyword evidence="4" id="KW-0833">Ubl conjugation pathway</keyword>
<dbReference type="AlphaFoldDB" id="A0A2U3E461"/>
<dbReference type="InterPro" id="IPR000608">
    <property type="entry name" value="UBC"/>
</dbReference>
<evidence type="ECO:0000256" key="3">
    <source>
        <dbReference type="ARBA" id="ARBA00022741"/>
    </source>
</evidence>
<evidence type="ECO:0000313" key="8">
    <source>
        <dbReference type="EMBL" id="PWI69287.1"/>
    </source>
</evidence>
<dbReference type="Pfam" id="PF00179">
    <property type="entry name" value="UQ_con"/>
    <property type="match status" value="1"/>
</dbReference>
<evidence type="ECO:0000259" key="7">
    <source>
        <dbReference type="PROSITE" id="PS50127"/>
    </source>
</evidence>
<accession>A0A2U3E461</accession>
<feature type="region of interest" description="Disordered" evidence="6">
    <location>
        <begin position="81"/>
        <end position="101"/>
    </location>
</feature>
<dbReference type="GO" id="GO:0005524">
    <property type="term" value="F:ATP binding"/>
    <property type="evidence" value="ECO:0007669"/>
    <property type="project" value="UniProtKB-KW"/>
</dbReference>
<dbReference type="FunFam" id="3.10.110.10:FF:000060">
    <property type="entry name" value="Ubiquitin conjugating enzyme (UbcB)"/>
    <property type="match status" value="1"/>
</dbReference>
<evidence type="ECO:0000313" key="9">
    <source>
        <dbReference type="Proteomes" id="UP000245956"/>
    </source>
</evidence>
<evidence type="ECO:0000256" key="4">
    <source>
        <dbReference type="ARBA" id="ARBA00022786"/>
    </source>
</evidence>